<dbReference type="AlphaFoldDB" id="A0A1H5W0K4"/>
<keyword evidence="6 7" id="KW-0066">ATP synthesis</keyword>
<dbReference type="InterPro" id="IPR020781">
    <property type="entry name" value="ATPase_OSCP/d_CS"/>
</dbReference>
<evidence type="ECO:0000256" key="1">
    <source>
        <dbReference type="ARBA" id="ARBA00004370"/>
    </source>
</evidence>
<sequence>MSNHRVAYAYAKSLMELAIERGQLEEVYRDFQHLAELSKSNRDLELAMRNPIVSADKKLKVLKALFEKRGTTEATMAFFEILCRKNRIDVITEIAKEFQAQYQLHNSIQVAEVTTTFPLDDALRAEFTKIVLEISGMKTVKLVEKINPDLIGGFILRVNDRQLDESLSSKLRELKAEFSVNHYESKI</sequence>
<dbReference type="Pfam" id="PF00213">
    <property type="entry name" value="OSCP"/>
    <property type="match status" value="1"/>
</dbReference>
<evidence type="ECO:0000256" key="6">
    <source>
        <dbReference type="ARBA" id="ARBA00023310"/>
    </source>
</evidence>
<reference evidence="9" key="1">
    <citation type="submission" date="2016-10" db="EMBL/GenBank/DDBJ databases">
        <authorList>
            <person name="Varghese N."/>
            <person name="Submissions S."/>
        </authorList>
    </citation>
    <scope>NUCLEOTIDE SEQUENCE [LARGE SCALE GENOMIC DNA]</scope>
    <source>
        <strain evidence="9">DSM 17298</strain>
    </source>
</reference>
<dbReference type="PROSITE" id="PS00389">
    <property type="entry name" value="ATPASE_DELTA"/>
    <property type="match status" value="1"/>
</dbReference>
<evidence type="ECO:0000313" key="8">
    <source>
        <dbReference type="EMBL" id="SEF92943.1"/>
    </source>
</evidence>
<evidence type="ECO:0000256" key="3">
    <source>
        <dbReference type="ARBA" id="ARBA00022781"/>
    </source>
</evidence>
<comment type="similarity">
    <text evidence="7">Belongs to the ATPase delta chain family.</text>
</comment>
<dbReference type="InterPro" id="IPR000711">
    <property type="entry name" value="ATPase_OSCP/dsu"/>
</dbReference>
<dbReference type="InterPro" id="IPR026015">
    <property type="entry name" value="ATP_synth_OSCP/delta_N_sf"/>
</dbReference>
<keyword evidence="3 7" id="KW-0375">Hydrogen ion transport</keyword>
<protein>
    <recommendedName>
        <fullName evidence="7">ATP synthase subunit delta</fullName>
    </recommendedName>
    <alternativeName>
        <fullName evidence="7">ATP synthase F(1) sector subunit delta</fullName>
    </alternativeName>
    <alternativeName>
        <fullName evidence="7">F-type ATPase subunit delta</fullName>
        <shortName evidence="7">F-ATPase subunit delta</shortName>
    </alternativeName>
</protein>
<keyword evidence="7" id="KW-0139">CF(1)</keyword>
<dbReference type="Gene3D" id="1.10.520.20">
    <property type="entry name" value="N-terminal domain of the delta subunit of the F1F0-ATP synthase"/>
    <property type="match status" value="1"/>
</dbReference>
<dbReference type="RefSeq" id="WP_103924581.1">
    <property type="nucleotide sequence ID" value="NZ_FNVR01000008.1"/>
</dbReference>
<dbReference type="GO" id="GO:0046933">
    <property type="term" value="F:proton-transporting ATP synthase activity, rotational mechanism"/>
    <property type="evidence" value="ECO:0007669"/>
    <property type="project" value="UniProtKB-UniRule"/>
</dbReference>
<accession>A0A1H5W0K4</accession>
<evidence type="ECO:0000256" key="4">
    <source>
        <dbReference type="ARBA" id="ARBA00023065"/>
    </source>
</evidence>
<dbReference type="PRINTS" id="PR00125">
    <property type="entry name" value="ATPASEDELTA"/>
</dbReference>
<proteinExistence type="inferred from homology"/>
<dbReference type="SUPFAM" id="SSF47928">
    <property type="entry name" value="N-terminal domain of the delta subunit of the F1F0-ATP synthase"/>
    <property type="match status" value="1"/>
</dbReference>
<evidence type="ECO:0000256" key="2">
    <source>
        <dbReference type="ARBA" id="ARBA00022448"/>
    </source>
</evidence>
<comment type="subcellular location">
    <subcellularLocation>
        <location evidence="7">Cell membrane</location>
        <topology evidence="7">Peripheral membrane protein</topology>
    </subcellularLocation>
    <subcellularLocation>
        <location evidence="1">Membrane</location>
    </subcellularLocation>
</comment>
<dbReference type="STRING" id="1120964.GCA_001313265_02606"/>
<comment type="function">
    <text evidence="7">F(1)F(0) ATP synthase produces ATP from ADP in the presence of a proton or sodium gradient. F-type ATPases consist of two structural domains, F(1) containing the extramembraneous catalytic core and F(0) containing the membrane proton channel, linked together by a central stalk and a peripheral stalk. During catalysis, ATP synthesis in the catalytic domain of F(1) is coupled via a rotary mechanism of the central stalk subunits to proton translocation.</text>
</comment>
<evidence type="ECO:0000256" key="7">
    <source>
        <dbReference type="HAMAP-Rule" id="MF_01416"/>
    </source>
</evidence>
<dbReference type="Proteomes" id="UP000236736">
    <property type="component" value="Unassembled WGS sequence"/>
</dbReference>
<gene>
    <name evidence="7" type="primary">atpH</name>
    <name evidence="8" type="ORF">SAMN03080598_01915</name>
</gene>
<organism evidence="8 9">
    <name type="scientific">Algoriphagus boritolerans DSM 17298 = JCM 18970</name>
    <dbReference type="NCBI Taxonomy" id="1120964"/>
    <lineage>
        <taxon>Bacteria</taxon>
        <taxon>Pseudomonadati</taxon>
        <taxon>Bacteroidota</taxon>
        <taxon>Cytophagia</taxon>
        <taxon>Cytophagales</taxon>
        <taxon>Cyclobacteriaceae</taxon>
        <taxon>Algoriphagus</taxon>
    </lineage>
</organism>
<comment type="function">
    <text evidence="7">This protein is part of the stalk that links CF(0) to CF(1). It either transmits conformational changes from CF(0) to CF(1) or is implicated in proton conduction.</text>
</comment>
<dbReference type="HAMAP" id="MF_01416">
    <property type="entry name" value="ATP_synth_delta_bact"/>
    <property type="match status" value="1"/>
</dbReference>
<name>A0A1H5W0K4_9BACT</name>
<keyword evidence="5 7" id="KW-0472">Membrane</keyword>
<dbReference type="OrthoDB" id="9802471at2"/>
<dbReference type="GO" id="GO:0045259">
    <property type="term" value="C:proton-transporting ATP synthase complex"/>
    <property type="evidence" value="ECO:0007669"/>
    <property type="project" value="UniProtKB-KW"/>
</dbReference>
<keyword evidence="2 7" id="KW-0813">Transport</keyword>
<keyword evidence="9" id="KW-1185">Reference proteome</keyword>
<evidence type="ECO:0000313" key="9">
    <source>
        <dbReference type="Proteomes" id="UP000236736"/>
    </source>
</evidence>
<dbReference type="PANTHER" id="PTHR11910">
    <property type="entry name" value="ATP SYNTHASE DELTA CHAIN"/>
    <property type="match status" value="1"/>
</dbReference>
<evidence type="ECO:0000256" key="5">
    <source>
        <dbReference type="ARBA" id="ARBA00023136"/>
    </source>
</evidence>
<dbReference type="NCBIfam" id="TIGR01145">
    <property type="entry name" value="ATP_synt_delta"/>
    <property type="match status" value="1"/>
</dbReference>
<dbReference type="GO" id="GO:0005886">
    <property type="term" value="C:plasma membrane"/>
    <property type="evidence" value="ECO:0007669"/>
    <property type="project" value="UniProtKB-SubCell"/>
</dbReference>
<dbReference type="EMBL" id="FNVR01000008">
    <property type="protein sequence ID" value="SEF92943.1"/>
    <property type="molecule type" value="Genomic_DNA"/>
</dbReference>
<keyword evidence="4 7" id="KW-0406">Ion transport</keyword>
<keyword evidence="7" id="KW-1003">Cell membrane</keyword>